<organism evidence="1 2">
    <name type="scientific">Mucilaginibacter arboris</name>
    <dbReference type="NCBI Taxonomy" id="2682090"/>
    <lineage>
        <taxon>Bacteria</taxon>
        <taxon>Pseudomonadati</taxon>
        <taxon>Bacteroidota</taxon>
        <taxon>Sphingobacteriia</taxon>
        <taxon>Sphingobacteriales</taxon>
        <taxon>Sphingobacteriaceae</taxon>
        <taxon>Mucilaginibacter</taxon>
    </lineage>
</organism>
<accession>A0A7K1T0U8</accession>
<keyword evidence="2" id="KW-1185">Reference proteome</keyword>
<reference evidence="1 2" key="1">
    <citation type="submission" date="2019-12" db="EMBL/GenBank/DDBJ databases">
        <title>Mucilaginibacter sp. HMF7410 genome sequencing and assembly.</title>
        <authorList>
            <person name="Kang H."/>
            <person name="Cha I."/>
            <person name="Kim H."/>
            <person name="Joh K."/>
        </authorList>
    </citation>
    <scope>NUCLEOTIDE SEQUENCE [LARGE SCALE GENOMIC DNA]</scope>
    <source>
        <strain evidence="1 2">HMF7410</strain>
    </source>
</reference>
<dbReference type="RefSeq" id="WP_157569199.1">
    <property type="nucleotide sequence ID" value="NZ_WPIK01000019.1"/>
</dbReference>
<name>A0A7K1T0U8_9SPHI</name>
<protein>
    <submittedName>
        <fullName evidence="1">Uncharacterized protein</fullName>
    </submittedName>
</protein>
<proteinExistence type="predicted"/>
<dbReference type="EMBL" id="WPIK01000019">
    <property type="protein sequence ID" value="MVN23196.1"/>
    <property type="molecule type" value="Genomic_DNA"/>
</dbReference>
<evidence type="ECO:0000313" key="2">
    <source>
        <dbReference type="Proteomes" id="UP000462014"/>
    </source>
</evidence>
<gene>
    <name evidence="1" type="ORF">GO621_16860</name>
</gene>
<dbReference type="Proteomes" id="UP000462014">
    <property type="component" value="Unassembled WGS sequence"/>
</dbReference>
<comment type="caution">
    <text evidence="1">The sequence shown here is derived from an EMBL/GenBank/DDBJ whole genome shotgun (WGS) entry which is preliminary data.</text>
</comment>
<dbReference type="AlphaFoldDB" id="A0A7K1T0U8"/>
<sequence>MRIICPEHGGIIRVAGKHLANIEKLRITNMVVECPVCEDEVIINGVFNFDHEGKPHMLKTKVTSFLNKHPVA</sequence>
<evidence type="ECO:0000313" key="1">
    <source>
        <dbReference type="EMBL" id="MVN23196.1"/>
    </source>
</evidence>